<feature type="region of interest" description="Disordered" evidence="1">
    <location>
        <begin position="209"/>
        <end position="290"/>
    </location>
</feature>
<feature type="region of interest" description="Disordered" evidence="1">
    <location>
        <begin position="467"/>
        <end position="492"/>
    </location>
</feature>
<evidence type="ECO:0000313" key="2">
    <source>
        <dbReference type="EMBL" id="KAK2112241.1"/>
    </source>
</evidence>
<feature type="compositionally biased region" description="Low complexity" evidence="1">
    <location>
        <begin position="232"/>
        <end position="242"/>
    </location>
</feature>
<feature type="compositionally biased region" description="Basic and acidic residues" evidence="1">
    <location>
        <begin position="133"/>
        <end position="143"/>
    </location>
</feature>
<dbReference type="Proteomes" id="UP001266305">
    <property type="component" value="Unassembled WGS sequence"/>
</dbReference>
<dbReference type="EMBL" id="JASSZA010000005">
    <property type="protein sequence ID" value="KAK2112241.1"/>
    <property type="molecule type" value="Genomic_DNA"/>
</dbReference>
<comment type="caution">
    <text evidence="2">The sequence shown here is derived from an EMBL/GenBank/DDBJ whole genome shotgun (WGS) entry which is preliminary data.</text>
</comment>
<sequence length="492" mass="52400">MSAFDKAWVDFVVVTSKSPRVICNPPLRAENNNSRAFRVGDPPGKPQRPFSAAGGALVIRGRGQEREQKALGIPDLGLVSPAAALEGPRQRGGTARGSPDSVLPPGVHSLFRGPELLPTPAGRGALGTSHRGQSSEKGQERRWSGAPWTSEVLGRPFRQSWGARKRFRPRHRQLQKRSAARTPDFLPSSAAGPARLQRKLVVGAQGPAVWSRGPERGPLRALGAGSEAESDAPGGREAAAAAWPPPAPPTWKPRKHPLQTFPRGFSRGGGWSVGKLSPFPEKGTGRDKVAADLPMDRRRNRLVRLGRRGRATAAYSASCASLATPLLPRWSPARQFFALGKNAGEKPNTAIEKSFPVRPPSFYKPREPSSAPTAPSQGKQAGVVPPGLPPTRNPTLRESQRSVANRTPLQPLEDNPHPSTPRGGATWVSVGGSLQAAAASVAQELSGGNEMGVNVCVHHQTVFRLPKDSWANTSPTQARPSPARPSPSAVPH</sequence>
<keyword evidence="3" id="KW-1185">Reference proteome</keyword>
<feature type="region of interest" description="Disordered" evidence="1">
    <location>
        <begin position="346"/>
        <end position="428"/>
    </location>
</feature>
<proteinExistence type="predicted"/>
<reference evidence="2 3" key="1">
    <citation type="submission" date="2023-05" db="EMBL/GenBank/DDBJ databases">
        <title>B98-5 Cell Line De Novo Hybrid Assembly: An Optical Mapping Approach.</title>
        <authorList>
            <person name="Kananen K."/>
            <person name="Auerbach J.A."/>
            <person name="Kautto E."/>
            <person name="Blachly J.S."/>
        </authorList>
    </citation>
    <scope>NUCLEOTIDE SEQUENCE [LARGE SCALE GENOMIC DNA]</scope>
    <source>
        <strain evidence="2">B95-8</strain>
        <tissue evidence="2">Cell line</tissue>
    </source>
</reference>
<feature type="compositionally biased region" description="Polar residues" evidence="1">
    <location>
        <begin position="370"/>
        <end position="379"/>
    </location>
</feature>
<gene>
    <name evidence="2" type="ORF">P7K49_011988</name>
</gene>
<name>A0ABQ9VS71_SAGOE</name>
<feature type="compositionally biased region" description="Pro residues" evidence="1">
    <location>
        <begin position="482"/>
        <end position="492"/>
    </location>
</feature>
<organism evidence="2 3">
    <name type="scientific">Saguinus oedipus</name>
    <name type="common">Cotton-top tamarin</name>
    <name type="synonym">Oedipomidas oedipus</name>
    <dbReference type="NCBI Taxonomy" id="9490"/>
    <lineage>
        <taxon>Eukaryota</taxon>
        <taxon>Metazoa</taxon>
        <taxon>Chordata</taxon>
        <taxon>Craniata</taxon>
        <taxon>Vertebrata</taxon>
        <taxon>Euteleostomi</taxon>
        <taxon>Mammalia</taxon>
        <taxon>Eutheria</taxon>
        <taxon>Euarchontoglires</taxon>
        <taxon>Primates</taxon>
        <taxon>Haplorrhini</taxon>
        <taxon>Platyrrhini</taxon>
        <taxon>Cebidae</taxon>
        <taxon>Callitrichinae</taxon>
        <taxon>Saguinus</taxon>
    </lineage>
</organism>
<accession>A0ABQ9VS71</accession>
<feature type="region of interest" description="Disordered" evidence="1">
    <location>
        <begin position="87"/>
        <end position="192"/>
    </location>
</feature>
<feature type="compositionally biased region" description="Polar residues" evidence="1">
    <location>
        <begin position="393"/>
        <end position="408"/>
    </location>
</feature>
<evidence type="ECO:0000313" key="3">
    <source>
        <dbReference type="Proteomes" id="UP001266305"/>
    </source>
</evidence>
<evidence type="ECO:0000256" key="1">
    <source>
        <dbReference type="SAM" id="MobiDB-lite"/>
    </source>
</evidence>
<protein>
    <submittedName>
        <fullName evidence="2">Uncharacterized protein</fullName>
    </submittedName>
</protein>
<feature type="compositionally biased region" description="Basic residues" evidence="1">
    <location>
        <begin position="163"/>
        <end position="179"/>
    </location>
</feature>